<protein>
    <submittedName>
        <fullName evidence="4">Recombinase</fullName>
    </submittedName>
</protein>
<dbReference type="PROSITE" id="PS51898">
    <property type="entry name" value="TYR_RECOMBINASE"/>
    <property type="match status" value="1"/>
</dbReference>
<evidence type="ECO:0000313" key="5">
    <source>
        <dbReference type="Proteomes" id="UP000228948"/>
    </source>
</evidence>
<dbReference type="InterPro" id="IPR002104">
    <property type="entry name" value="Integrase_catalytic"/>
</dbReference>
<dbReference type="SUPFAM" id="SSF56349">
    <property type="entry name" value="DNA breaking-rejoining enzymes"/>
    <property type="match status" value="1"/>
</dbReference>
<reference evidence="4 5" key="1">
    <citation type="submission" date="2017-11" db="EMBL/GenBank/DDBJ databases">
        <title>Revised Sequence and Annotation of the Rhodobaca barguzinensis strain alga05 Genome.</title>
        <authorList>
            <person name="Kopejtka K."/>
            <person name="Tomasch J.M."/>
            <person name="Bunk B."/>
            <person name="Koblizek M."/>
        </authorList>
    </citation>
    <scope>NUCLEOTIDE SEQUENCE [LARGE SCALE GENOMIC DNA]</scope>
    <source>
        <strain evidence="5">alga05</strain>
    </source>
</reference>
<evidence type="ECO:0000313" key="4">
    <source>
        <dbReference type="EMBL" id="ATX64443.1"/>
    </source>
</evidence>
<keyword evidence="5" id="KW-1185">Reference proteome</keyword>
<dbReference type="AlphaFoldDB" id="A0A2K8K981"/>
<dbReference type="EMBL" id="CP024899">
    <property type="protein sequence ID" value="ATX64443.1"/>
    <property type="molecule type" value="Genomic_DNA"/>
</dbReference>
<accession>A0A2K8K981</accession>
<name>A0A2K8K981_9RHOB</name>
<dbReference type="Pfam" id="PF00589">
    <property type="entry name" value="Phage_integrase"/>
    <property type="match status" value="1"/>
</dbReference>
<dbReference type="Proteomes" id="UP000228948">
    <property type="component" value="Chromosome"/>
</dbReference>
<feature type="domain" description="Tyr recombinase" evidence="3">
    <location>
        <begin position="196"/>
        <end position="379"/>
    </location>
</feature>
<proteinExistence type="predicted"/>
<evidence type="ECO:0000259" key="3">
    <source>
        <dbReference type="PROSITE" id="PS51898"/>
    </source>
</evidence>
<feature type="region of interest" description="Disordered" evidence="2">
    <location>
        <begin position="376"/>
        <end position="398"/>
    </location>
</feature>
<dbReference type="InterPro" id="IPR011010">
    <property type="entry name" value="DNA_brk_join_enz"/>
</dbReference>
<sequence length="398" mass="43967">MVAGADRSGDARLRPGRRRGRACVMRRRISTALKYLNQSGTFPSGNPRFYMGPKGSKRVAMPDAPTDHPKFLAAYAKALASFMDLDGIDLRLPAPKGSINEAIRDYLRSGNWTALSDGTRARRRPELDRIAESYGQAELRTLRPEHIRADLKGLDPHPRNNRLKVWRALMAHATESFSLPANPAAAVAKSKTQATDGHASWTQGDVDKFRKHWPIDSAPRLAFELIYWTGARISDAIRLGEGNIGRDGILTFRQGKTGGDAYVPMARHASPLGAQLGDDLDHLAHAIRSRPERHITFMVTAHGTVRSVKAASQWFSKKAREAGLEGKAAHGLRKRRTELLIEAGATPYQVKAWTGHESDSMIALYAKKFDRKRTLTGASEAGKSSNFGEKFQQKGEKL</sequence>
<dbReference type="InterPro" id="IPR013762">
    <property type="entry name" value="Integrase-like_cat_sf"/>
</dbReference>
<dbReference type="GO" id="GO:0015074">
    <property type="term" value="P:DNA integration"/>
    <property type="evidence" value="ECO:0007669"/>
    <property type="project" value="InterPro"/>
</dbReference>
<dbReference type="STRING" id="441209.GCA_001870665_00305"/>
<evidence type="ECO:0000256" key="2">
    <source>
        <dbReference type="SAM" id="MobiDB-lite"/>
    </source>
</evidence>
<organism evidence="4 5">
    <name type="scientific">Roseinatronobacter bogoriensis subsp. barguzinensis</name>
    <dbReference type="NCBI Taxonomy" id="441209"/>
    <lineage>
        <taxon>Bacteria</taxon>
        <taxon>Pseudomonadati</taxon>
        <taxon>Pseudomonadota</taxon>
        <taxon>Alphaproteobacteria</taxon>
        <taxon>Rhodobacterales</taxon>
        <taxon>Paracoccaceae</taxon>
        <taxon>Roseinatronobacter</taxon>
    </lineage>
</organism>
<gene>
    <name evidence="4" type="ORF">BG454_00185</name>
</gene>
<keyword evidence="1" id="KW-0233">DNA recombination</keyword>
<dbReference type="KEGG" id="rbg:BG454_00185"/>
<dbReference type="GO" id="GO:0003677">
    <property type="term" value="F:DNA binding"/>
    <property type="evidence" value="ECO:0007669"/>
    <property type="project" value="InterPro"/>
</dbReference>
<evidence type="ECO:0000256" key="1">
    <source>
        <dbReference type="ARBA" id="ARBA00023172"/>
    </source>
</evidence>
<dbReference type="Gene3D" id="1.10.443.10">
    <property type="entry name" value="Intergrase catalytic core"/>
    <property type="match status" value="1"/>
</dbReference>
<dbReference type="GO" id="GO:0006310">
    <property type="term" value="P:DNA recombination"/>
    <property type="evidence" value="ECO:0007669"/>
    <property type="project" value="UniProtKB-KW"/>
</dbReference>